<feature type="transmembrane region" description="Helical" evidence="8">
    <location>
        <begin position="118"/>
        <end position="135"/>
    </location>
</feature>
<evidence type="ECO:0000256" key="6">
    <source>
        <dbReference type="RuleBase" id="RU000320"/>
    </source>
</evidence>
<feature type="transmembrane region" description="Helical" evidence="8">
    <location>
        <begin position="945"/>
        <end position="967"/>
    </location>
</feature>
<evidence type="ECO:0000259" key="9">
    <source>
        <dbReference type="Pfam" id="PF00361"/>
    </source>
</evidence>
<feature type="transmembrane region" description="Helical" evidence="8">
    <location>
        <begin position="974"/>
        <end position="993"/>
    </location>
</feature>
<keyword evidence="4 8" id="KW-1133">Transmembrane helix</keyword>
<feature type="domain" description="NADH:quinone oxidoreductase/Mrp antiporter transmembrane" evidence="9">
    <location>
        <begin position="135"/>
        <end position="426"/>
    </location>
</feature>
<evidence type="ECO:0000259" key="10">
    <source>
        <dbReference type="Pfam" id="PF00662"/>
    </source>
</evidence>
<evidence type="ECO:0000256" key="4">
    <source>
        <dbReference type="ARBA" id="ARBA00022989"/>
    </source>
</evidence>
<comment type="similarity">
    <text evidence="2">Belongs to the complex I subunit 4 family.</text>
</comment>
<feature type="transmembrane region" description="Helical" evidence="8">
    <location>
        <begin position="86"/>
        <end position="106"/>
    </location>
</feature>
<evidence type="ECO:0000256" key="5">
    <source>
        <dbReference type="ARBA" id="ARBA00023136"/>
    </source>
</evidence>
<feature type="domain" description="NADH:quinone oxidoreductase/Mrp antiporter transmembrane" evidence="9">
    <location>
        <begin position="787"/>
        <end position="1091"/>
    </location>
</feature>
<feature type="transmembrane region" description="Helical" evidence="8">
    <location>
        <begin position="29"/>
        <end position="49"/>
    </location>
</feature>
<dbReference type="PRINTS" id="PR01435">
    <property type="entry name" value="NPOXDRDTASE5"/>
</dbReference>
<proteinExistence type="inferred from homology"/>
<evidence type="ECO:0000256" key="3">
    <source>
        <dbReference type="ARBA" id="ARBA00022692"/>
    </source>
</evidence>
<feature type="transmembrane region" description="Helical" evidence="8">
    <location>
        <begin position="472"/>
        <end position="490"/>
    </location>
</feature>
<feature type="transmembrane region" description="Helical" evidence="8">
    <location>
        <begin position="834"/>
        <end position="856"/>
    </location>
</feature>
<name>A0ABU0Q4J9_STRAH</name>
<comment type="subcellular location">
    <subcellularLocation>
        <location evidence="1">Endomembrane system</location>
        <topology evidence="1">Multi-pass membrane protein</topology>
    </subcellularLocation>
    <subcellularLocation>
        <location evidence="6">Membrane</location>
        <topology evidence="6">Multi-pass membrane protein</topology>
    </subcellularLocation>
</comment>
<organism evidence="11 12">
    <name type="scientific">Streptomyces achromogenes</name>
    <dbReference type="NCBI Taxonomy" id="67255"/>
    <lineage>
        <taxon>Bacteria</taxon>
        <taxon>Bacillati</taxon>
        <taxon>Actinomycetota</taxon>
        <taxon>Actinomycetes</taxon>
        <taxon>Kitasatosporales</taxon>
        <taxon>Streptomycetaceae</taxon>
        <taxon>Streptomyces</taxon>
    </lineage>
</organism>
<feature type="transmembrane region" description="Helical" evidence="8">
    <location>
        <begin position="510"/>
        <end position="527"/>
    </location>
</feature>
<dbReference type="EMBL" id="JAUSYA010000001">
    <property type="protein sequence ID" value="MDQ0685581.1"/>
    <property type="molecule type" value="Genomic_DNA"/>
</dbReference>
<reference evidence="11 12" key="1">
    <citation type="submission" date="2023-07" db="EMBL/GenBank/DDBJ databases">
        <title>Comparative genomics of wheat-associated soil bacteria to identify genetic determinants of phenazine resistance.</title>
        <authorList>
            <person name="Mouncey N."/>
        </authorList>
    </citation>
    <scope>NUCLEOTIDE SEQUENCE [LARGE SCALE GENOMIC DNA]</scope>
    <source>
        <strain evidence="11 12">W4I19-2</strain>
    </source>
</reference>
<feature type="transmembrane region" description="Helical" evidence="8">
    <location>
        <begin position="882"/>
        <end position="903"/>
    </location>
</feature>
<evidence type="ECO:0000256" key="8">
    <source>
        <dbReference type="SAM" id="Phobius"/>
    </source>
</evidence>
<dbReference type="PANTHER" id="PTHR42829">
    <property type="entry name" value="NADH-UBIQUINONE OXIDOREDUCTASE CHAIN 5"/>
    <property type="match status" value="1"/>
</dbReference>
<dbReference type="InterPro" id="IPR003945">
    <property type="entry name" value="NU5C-like"/>
</dbReference>
<dbReference type="PANTHER" id="PTHR42829:SF2">
    <property type="entry name" value="NADH-UBIQUINONE OXIDOREDUCTASE CHAIN 5"/>
    <property type="match status" value="1"/>
</dbReference>
<dbReference type="Pfam" id="PF00662">
    <property type="entry name" value="Proton_antipo_N"/>
    <property type="match status" value="1"/>
</dbReference>
<gene>
    <name evidence="11" type="ORF">QFZ56_004544</name>
</gene>
<feature type="transmembrane region" description="Helical" evidence="8">
    <location>
        <begin position="1120"/>
        <end position="1139"/>
    </location>
</feature>
<evidence type="ECO:0000256" key="1">
    <source>
        <dbReference type="ARBA" id="ARBA00004127"/>
    </source>
</evidence>
<dbReference type="PRINTS" id="PR01434">
    <property type="entry name" value="NADHDHGNASE5"/>
</dbReference>
<feature type="compositionally biased region" description="Basic residues" evidence="7">
    <location>
        <begin position="582"/>
        <end position="602"/>
    </location>
</feature>
<feature type="transmembrane region" description="Helical" evidence="8">
    <location>
        <begin position="378"/>
        <end position="400"/>
    </location>
</feature>
<evidence type="ECO:0000313" key="12">
    <source>
        <dbReference type="Proteomes" id="UP001243364"/>
    </source>
</evidence>
<feature type="domain" description="NADH-Ubiquinone oxidoreductase (complex I) chain 5 N-terminal" evidence="10">
    <location>
        <begin position="69"/>
        <end position="119"/>
    </location>
</feature>
<feature type="transmembrane region" description="Helical" evidence="8">
    <location>
        <begin position="6"/>
        <end position="22"/>
    </location>
</feature>
<dbReference type="NCBIfam" id="NF004500">
    <property type="entry name" value="PRK05846.1-4"/>
    <property type="match status" value="1"/>
</dbReference>
<protein>
    <submittedName>
        <fullName evidence="11">Proton-translocating NADH-quinone oxidoreductase chain L/proton-translocating NADH-quinone oxidoreductase chain M</fullName>
    </submittedName>
</protein>
<feature type="transmembrane region" description="Helical" evidence="8">
    <location>
        <begin position="1005"/>
        <end position="1023"/>
    </location>
</feature>
<feature type="compositionally biased region" description="Basic residues" evidence="7">
    <location>
        <begin position="564"/>
        <end position="575"/>
    </location>
</feature>
<feature type="transmembrane region" description="Helical" evidence="8">
    <location>
        <begin position="791"/>
        <end position="813"/>
    </location>
</feature>
<dbReference type="Pfam" id="PF00361">
    <property type="entry name" value="Proton_antipo_M"/>
    <property type="match status" value="2"/>
</dbReference>
<evidence type="ECO:0000256" key="2">
    <source>
        <dbReference type="ARBA" id="ARBA00009025"/>
    </source>
</evidence>
<evidence type="ECO:0000313" key="11">
    <source>
        <dbReference type="EMBL" id="MDQ0685581.1"/>
    </source>
</evidence>
<feature type="transmembrane region" description="Helical" evidence="8">
    <location>
        <begin position="420"/>
        <end position="438"/>
    </location>
</feature>
<accession>A0ABU0Q4J9</accession>
<keyword evidence="5 8" id="KW-0472">Membrane</keyword>
<dbReference type="InterPro" id="IPR001750">
    <property type="entry name" value="ND/Mrp_TM"/>
</dbReference>
<feature type="transmembrane region" description="Helical" evidence="8">
    <location>
        <begin position="673"/>
        <end position="693"/>
    </location>
</feature>
<comment type="caution">
    <text evidence="11">The sequence shown here is derived from an EMBL/GenBank/DDBJ whole genome shotgun (WGS) entry which is preliminary data.</text>
</comment>
<feature type="transmembrane region" description="Helical" evidence="8">
    <location>
        <begin position="252"/>
        <end position="272"/>
    </location>
</feature>
<dbReference type="NCBIfam" id="TIGR01972">
    <property type="entry name" value="NDH_I_M"/>
    <property type="match status" value="1"/>
</dbReference>
<sequence>MDNLIALLIAAPLLGAAVLLVGGRRLDAVGHWIGTLLAAVSFVIGVVLFSDLLSRSAEDRTLTQHLYSWIPVEGFQADVAFRLDQLSMTFVLLITGVGSLIHLYSIGYMEHDERRRRFFGYLNLFLAAMLLLVLADNYLLLYVGWEGVGLASYLLIGFWQHKPSAATAAKKAFLVNRVGDMGLSIAIMLMFTTFGTFAFGPLLGTEGEPGIAGDATEGKLTAIALMLLLAACGKSAQVPLQSWLGDAMEGPTPVSALIHAATMVTAGVYLIVRSAAVFNGAPDAQLVVTVVGAVTLLFGAIVGCAKDDIKKALAGSTMSQIGYMVLAAGLGPIGYVFAIMHLVTHGFFKAGLFLGAGSVMHGMNDEVDMRKYGGLRRYMPVTFVTFGLGYLAIIGFPGLSGFFSKDKIIEAAFAKGGTEGWILGGCALLGAAITAYYMTRVMLMTFFGEKRWQPDADGHEPHPHESPKSMTIPMIVLAFGSVFAGGFFSIGDRFLHWLEPVTGHSHGDSPVSALTVTLATMVVLVIARGDRLRPVRPPPRPGRRPARVAAHPGRPARPAPGRLQPRRAGPRRRAPHALPGLRRPHPGRRSRQRHGGLGRRPLRATAPTAERLRAVVRGLDVRRCGGPRRRDPADEGGLIPMSFPLLTATAALPAIGAVATAAVPAARRNAAKALALLFSVATLVLAIVVLVRFDPDGARYQLTESHSWIADFGVRYELGVDGIGVALVALTALLIPFIILAGWHDADPLETGDASLSSFAAGRWRPTQGFFALILAVEAMVILSFEATDVFLFYIFFEAMLIPMYFLIGGFGDRAHAHGEETAATQRSYAAVKFLLYNLVGGLIMLAAVIGLYVVAGNFSLTEIAEARANGTLDMATNTERWLFLGFFFAFAVKAPLWPLHTWLPNAMGEATTPVAVLITAVVDKVGTFAMLRFCLQLFPEASKWATPAILVLALISIIYGALLAVGQRDIKRLVAYASISHFGFIILGIFAMTSQGQSGATLYMVNHGISTAALMLVAGFLISRRGSRLIADYGGVQKVAPVLAGTFLIGGLATLSLPGLAPFVSEFLVLVGTFARYPVVGIIATFGIVLAALYTLVLYQRTMTGPVKPEVAAMPDLRARELAVVAPLIVLLIFLGVYPKPVTDIVNPAVKQTLSDVHKKDPQPEVEAAK</sequence>
<dbReference type="InterPro" id="IPR010227">
    <property type="entry name" value="NADH_Q_OxRdtase_chainM/4"/>
</dbReference>
<dbReference type="NCBIfam" id="NF005141">
    <property type="entry name" value="PRK06590.1"/>
    <property type="match status" value="1"/>
</dbReference>
<feature type="transmembrane region" description="Helical" evidence="8">
    <location>
        <begin position="181"/>
        <end position="200"/>
    </location>
</feature>
<dbReference type="NCBIfam" id="TIGR01974">
    <property type="entry name" value="NDH_I_L"/>
    <property type="match status" value="1"/>
</dbReference>
<feature type="transmembrane region" description="Helical" evidence="8">
    <location>
        <begin position="284"/>
        <end position="305"/>
    </location>
</feature>
<feature type="transmembrane region" description="Helical" evidence="8">
    <location>
        <begin position="141"/>
        <end position="160"/>
    </location>
</feature>
<evidence type="ECO:0000256" key="7">
    <source>
        <dbReference type="SAM" id="MobiDB-lite"/>
    </source>
</evidence>
<dbReference type="InterPro" id="IPR018393">
    <property type="entry name" value="NADHpl_OxRdtase_5_subgr"/>
</dbReference>
<dbReference type="Proteomes" id="UP001243364">
    <property type="component" value="Unassembled WGS sequence"/>
</dbReference>
<feature type="transmembrane region" description="Helical" evidence="8">
    <location>
        <begin position="723"/>
        <end position="743"/>
    </location>
</feature>
<keyword evidence="3 6" id="KW-0812">Transmembrane</keyword>
<keyword evidence="12" id="KW-1185">Reference proteome</keyword>
<feature type="transmembrane region" description="Helical" evidence="8">
    <location>
        <begin position="1043"/>
        <end position="1066"/>
    </location>
</feature>
<feature type="transmembrane region" description="Helical" evidence="8">
    <location>
        <begin position="1078"/>
        <end position="1100"/>
    </location>
</feature>
<dbReference type="InterPro" id="IPR001516">
    <property type="entry name" value="Proton_antipo_N"/>
</dbReference>
<feature type="transmembrane region" description="Helical" evidence="8">
    <location>
        <begin position="764"/>
        <end position="785"/>
    </location>
</feature>
<feature type="region of interest" description="Disordered" evidence="7">
    <location>
        <begin position="532"/>
        <end position="606"/>
    </location>
</feature>